<dbReference type="SMART" id="SM00174">
    <property type="entry name" value="RHO"/>
    <property type="match status" value="1"/>
</dbReference>
<dbReference type="PROSITE" id="PS51417">
    <property type="entry name" value="ARF"/>
    <property type="match status" value="1"/>
</dbReference>
<evidence type="ECO:0000256" key="6">
    <source>
        <dbReference type="RuleBase" id="RU367128"/>
    </source>
</evidence>
<dbReference type="GO" id="GO:0044841">
    <property type="term" value="C:gut granule membrane"/>
    <property type="evidence" value="ECO:0007669"/>
    <property type="project" value="EnsemblMetazoa"/>
</dbReference>
<dbReference type="GO" id="GO:0005802">
    <property type="term" value="C:trans-Golgi network"/>
    <property type="evidence" value="ECO:0007669"/>
    <property type="project" value="UniProtKB-UniRule"/>
</dbReference>
<dbReference type="PANTHER" id="PTHR47981">
    <property type="entry name" value="RAB FAMILY"/>
    <property type="match status" value="1"/>
</dbReference>
<evidence type="ECO:0000256" key="1">
    <source>
        <dbReference type="ARBA" id="ARBA00006270"/>
    </source>
</evidence>
<dbReference type="GO" id="GO:0090385">
    <property type="term" value="P:phagosome-lysosome fusion"/>
    <property type="evidence" value="ECO:0007669"/>
    <property type="project" value="TreeGrafter"/>
</dbReference>
<keyword evidence="3 6" id="KW-0342">GTP-binding</keyword>
<dbReference type="GO" id="GO:0005525">
    <property type="term" value="F:GTP binding"/>
    <property type="evidence" value="ECO:0007669"/>
    <property type="project" value="UniProtKB-UniRule"/>
</dbReference>
<dbReference type="GO" id="GO:0019915">
    <property type="term" value="P:lipid storage"/>
    <property type="evidence" value="ECO:0007669"/>
    <property type="project" value="EnsemblMetazoa"/>
</dbReference>
<dbReference type="SMART" id="SM00173">
    <property type="entry name" value="RAS"/>
    <property type="match status" value="1"/>
</dbReference>
<dbReference type="NCBIfam" id="TIGR00231">
    <property type="entry name" value="small_GTP"/>
    <property type="match status" value="1"/>
</dbReference>
<dbReference type="CDD" id="cd04107">
    <property type="entry name" value="Rab32_Rab38"/>
    <property type="match status" value="1"/>
</dbReference>
<dbReference type="eggNOG" id="KOG4423">
    <property type="taxonomic scope" value="Eukaryota"/>
</dbReference>
<dbReference type="GO" id="GO:0005764">
    <property type="term" value="C:lysosome"/>
    <property type="evidence" value="ECO:0007669"/>
    <property type="project" value="TreeGrafter"/>
</dbReference>
<evidence type="ECO:0000256" key="2">
    <source>
        <dbReference type="ARBA" id="ARBA00022741"/>
    </source>
</evidence>
<reference evidence="8" key="1">
    <citation type="submission" date="2011-07" db="EMBL/GenBank/DDBJ databases">
        <authorList>
            <consortium name="Caenorhabditis brenneri Sequencing and Analysis Consortium"/>
            <person name="Wilson R.K."/>
        </authorList>
    </citation>
    <scope>NUCLEOTIDE SEQUENCE [LARGE SCALE GENOMIC DNA]</scope>
    <source>
        <strain evidence="8">PB2801</strain>
    </source>
</reference>
<organism evidence="8">
    <name type="scientific">Caenorhabditis brenneri</name>
    <name type="common">Nematode worm</name>
    <dbReference type="NCBI Taxonomy" id="135651"/>
    <lineage>
        <taxon>Eukaryota</taxon>
        <taxon>Metazoa</taxon>
        <taxon>Ecdysozoa</taxon>
        <taxon>Nematoda</taxon>
        <taxon>Chromadorea</taxon>
        <taxon>Rhabditida</taxon>
        <taxon>Rhabditina</taxon>
        <taxon>Rhabditomorpha</taxon>
        <taxon>Rhabditoidea</taxon>
        <taxon>Rhabditidae</taxon>
        <taxon>Peloderinae</taxon>
        <taxon>Caenorhabditis</taxon>
    </lineage>
</organism>
<dbReference type="FunCoup" id="G0MHZ5">
    <property type="interactions" value="364"/>
</dbReference>
<evidence type="ECO:0000313" key="7">
    <source>
        <dbReference type="EMBL" id="EGT59483.1"/>
    </source>
</evidence>
<keyword evidence="6" id="KW-0472">Membrane</keyword>
<dbReference type="Pfam" id="PF00071">
    <property type="entry name" value="Ras"/>
    <property type="match status" value="1"/>
</dbReference>
<dbReference type="InParanoid" id="G0MHZ5"/>
<dbReference type="SMART" id="SM00175">
    <property type="entry name" value="RAB"/>
    <property type="match status" value="1"/>
</dbReference>
<dbReference type="GO" id="GO:0045335">
    <property type="term" value="C:phagocytic vesicle"/>
    <property type="evidence" value="ECO:0007669"/>
    <property type="project" value="TreeGrafter"/>
</dbReference>
<comment type="subcellular location">
    <subcellularLocation>
        <location evidence="6">Membrane</location>
        <topology evidence="6">Lipid-anchor</topology>
    </subcellularLocation>
</comment>
<dbReference type="PRINTS" id="PR00449">
    <property type="entry name" value="RASTRNSFRMNG"/>
</dbReference>
<keyword evidence="4 6" id="KW-0449">Lipoprotein</keyword>
<dbReference type="Proteomes" id="UP000008068">
    <property type="component" value="Unassembled WGS sequence"/>
</dbReference>
<protein>
    <recommendedName>
        <fullName evidence="6">Ras-related protein Rab</fullName>
    </recommendedName>
</protein>
<name>G0MHZ5_CAEBE</name>
<dbReference type="OMA" id="MHYKSTI"/>
<sequence length="212" mass="23580">MAALTNNDKISYKVLVIGDPGVGKTSIIRRFVHNVFSSNYKTTIGVDFALKILPVDENTVVHLQIWDISGQDRYGVMTRVYYKDAHAAIIVLDSTRERTIEGALRWKTDLDQKVTLADGSPVPAILLANKCDIDNQLGDDKLYDLETNNGFVGSFRTSAKESVGIEEAFKFLANTVISTEQGGQYDVPFLNREGNVNLDDNSTHYKHDSKCC</sequence>
<dbReference type="Gene3D" id="3.40.50.300">
    <property type="entry name" value="P-loop containing nucleotide triphosphate hydrolases"/>
    <property type="match status" value="1"/>
</dbReference>
<comment type="function">
    <text evidence="6">The small GTPases Rab are key regulators in vesicle trafficking.</text>
</comment>
<dbReference type="EMBL" id="GL379795">
    <property type="protein sequence ID" value="EGT59483.1"/>
    <property type="molecule type" value="Genomic_DNA"/>
</dbReference>
<accession>G0MHZ5</accession>
<dbReference type="GO" id="GO:0008333">
    <property type="term" value="P:endosome to lysosome transport"/>
    <property type="evidence" value="ECO:0007669"/>
    <property type="project" value="TreeGrafter"/>
</dbReference>
<gene>
    <name evidence="7" type="primary">Cbn-glo-1</name>
    <name evidence="7" type="ORF">CAEBREN_06271</name>
</gene>
<dbReference type="SMART" id="SM00176">
    <property type="entry name" value="RAN"/>
    <property type="match status" value="1"/>
</dbReference>
<dbReference type="SUPFAM" id="SSF52540">
    <property type="entry name" value="P-loop containing nucleoside triphosphate hydrolases"/>
    <property type="match status" value="1"/>
</dbReference>
<evidence type="ECO:0000256" key="3">
    <source>
        <dbReference type="ARBA" id="ARBA00023134"/>
    </source>
</evidence>
<evidence type="ECO:0000256" key="4">
    <source>
        <dbReference type="ARBA" id="ARBA00023288"/>
    </source>
</evidence>
<dbReference type="InterPro" id="IPR005225">
    <property type="entry name" value="Small_GTP-bd"/>
</dbReference>
<dbReference type="GO" id="GO:0005770">
    <property type="term" value="C:late endosome"/>
    <property type="evidence" value="ECO:0007669"/>
    <property type="project" value="TreeGrafter"/>
</dbReference>
<dbReference type="InterPro" id="IPR030697">
    <property type="entry name" value="Rab29/Rab38/Rab32"/>
</dbReference>
<dbReference type="PANTHER" id="PTHR47981:SF39">
    <property type="entry name" value="RAS-RELATED PROTEIN RAB"/>
    <property type="match status" value="1"/>
</dbReference>
<dbReference type="GO" id="GO:0003924">
    <property type="term" value="F:GTPase activity"/>
    <property type="evidence" value="ECO:0007669"/>
    <property type="project" value="UniProtKB-UniRule"/>
</dbReference>
<dbReference type="OrthoDB" id="1436450at2759"/>
<comment type="similarity">
    <text evidence="1 6">Belongs to the small GTPase superfamily. Rab family.</text>
</comment>
<dbReference type="PROSITE" id="PS51419">
    <property type="entry name" value="RAB"/>
    <property type="match status" value="1"/>
</dbReference>
<dbReference type="InterPro" id="IPR027417">
    <property type="entry name" value="P-loop_NTPase"/>
</dbReference>
<proteinExistence type="inferred from homology"/>
<dbReference type="InterPro" id="IPR001806">
    <property type="entry name" value="Small_GTPase"/>
</dbReference>
<keyword evidence="2 6" id="KW-0547">Nucleotide-binding</keyword>
<dbReference type="PROSITE" id="PS51421">
    <property type="entry name" value="RAS"/>
    <property type="match status" value="1"/>
</dbReference>
<keyword evidence="8" id="KW-1185">Reference proteome</keyword>
<dbReference type="AlphaFoldDB" id="G0MHZ5"/>
<dbReference type="STRING" id="135651.G0MHZ5"/>
<dbReference type="FunFam" id="3.40.50.300:FF:000222">
    <property type="entry name" value="RAB32, member RAS oncogene family"/>
    <property type="match status" value="1"/>
</dbReference>
<evidence type="ECO:0000313" key="8">
    <source>
        <dbReference type="Proteomes" id="UP000008068"/>
    </source>
</evidence>
<keyword evidence="5 6" id="KW-0636">Prenylation</keyword>
<dbReference type="HOGENOM" id="CLU_041217_10_6_1"/>
<evidence type="ECO:0000256" key="5">
    <source>
        <dbReference type="ARBA" id="ARBA00023289"/>
    </source>
</evidence>